<dbReference type="PROSITE" id="PS00584">
    <property type="entry name" value="PFKB_KINASES_2"/>
    <property type="match status" value="1"/>
</dbReference>
<proteinExistence type="predicted"/>
<dbReference type="EC" id="2.7.1.-" evidence="4"/>
<dbReference type="InterPro" id="IPR029056">
    <property type="entry name" value="Ribokinase-like"/>
</dbReference>
<dbReference type="InterPro" id="IPR002173">
    <property type="entry name" value="Carboh/pur_kinase_PfkB_CS"/>
</dbReference>
<dbReference type="Proteomes" id="UP001596266">
    <property type="component" value="Unassembled WGS sequence"/>
</dbReference>
<dbReference type="InterPro" id="IPR011611">
    <property type="entry name" value="PfkB_dom"/>
</dbReference>
<evidence type="ECO:0000313" key="4">
    <source>
        <dbReference type="EMBL" id="MFC6396351.1"/>
    </source>
</evidence>
<evidence type="ECO:0000313" key="5">
    <source>
        <dbReference type="Proteomes" id="UP001596266"/>
    </source>
</evidence>
<name>A0ABW1WZP4_9ACTN</name>
<dbReference type="Gene3D" id="3.40.1190.20">
    <property type="match status" value="1"/>
</dbReference>
<protein>
    <submittedName>
        <fullName evidence="4">Carbohydrate kinase family protein</fullName>
        <ecNumber evidence="4">2.7.1.-</ecNumber>
    </submittedName>
</protein>
<keyword evidence="5" id="KW-1185">Reference proteome</keyword>
<dbReference type="PANTHER" id="PTHR10584:SF166">
    <property type="entry name" value="RIBOKINASE"/>
    <property type="match status" value="1"/>
</dbReference>
<evidence type="ECO:0000256" key="2">
    <source>
        <dbReference type="ARBA" id="ARBA00022777"/>
    </source>
</evidence>
<keyword evidence="2 4" id="KW-0418">Kinase</keyword>
<keyword evidence="1 4" id="KW-0808">Transferase</keyword>
<dbReference type="PANTHER" id="PTHR10584">
    <property type="entry name" value="SUGAR KINASE"/>
    <property type="match status" value="1"/>
</dbReference>
<gene>
    <name evidence="4" type="ORF">ACFP57_05035</name>
</gene>
<comment type="caution">
    <text evidence="4">The sequence shown here is derived from an EMBL/GenBank/DDBJ whole genome shotgun (WGS) entry which is preliminary data.</text>
</comment>
<reference evidence="5" key="1">
    <citation type="journal article" date="2019" name="Int. J. Syst. Evol. Microbiol.">
        <title>The Global Catalogue of Microorganisms (GCM) 10K type strain sequencing project: providing services to taxonomists for standard genome sequencing and annotation.</title>
        <authorList>
            <consortium name="The Broad Institute Genomics Platform"/>
            <consortium name="The Broad Institute Genome Sequencing Center for Infectious Disease"/>
            <person name="Wu L."/>
            <person name="Ma J."/>
        </authorList>
    </citation>
    <scope>NUCLEOTIDE SEQUENCE [LARGE SCALE GENOMIC DNA]</scope>
    <source>
        <strain evidence="5">CGMCC 1.15277</strain>
    </source>
</reference>
<evidence type="ECO:0000256" key="1">
    <source>
        <dbReference type="ARBA" id="ARBA00022679"/>
    </source>
</evidence>
<accession>A0ABW1WZP4</accession>
<dbReference type="SUPFAM" id="SSF53613">
    <property type="entry name" value="Ribokinase-like"/>
    <property type="match status" value="1"/>
</dbReference>
<sequence>MGAVCLGLTNLDLVQRVSNPPEIGRKQVVEFTELCAGGPAANAAITAAALLGECTLITGLGASPAAELCRADLTAHGVRVLDLAPAGWQLPTSACVITPDGERTVFSQSALGSRLQLSDRAREALAYADALLLDGHHPVAAGMAIGLVADGDCVTLLDAGSVKPAAESWLSWLDVVAGSADYASGLGTDLDGALAHVVDAGATAAVMTDGPREVIWCHPTGAGRVVPPAVEAIDTLGAGDAFHGALLAGLLTHDGDLGEAVQMAVVTASTRVTTAGSRSWLAQLRV</sequence>
<dbReference type="Pfam" id="PF00294">
    <property type="entry name" value="PfkB"/>
    <property type="match status" value="1"/>
</dbReference>
<organism evidence="4 5">
    <name type="scientific">Luteococcus sanguinis</name>
    <dbReference type="NCBI Taxonomy" id="174038"/>
    <lineage>
        <taxon>Bacteria</taxon>
        <taxon>Bacillati</taxon>
        <taxon>Actinomycetota</taxon>
        <taxon>Actinomycetes</taxon>
        <taxon>Propionibacteriales</taxon>
        <taxon>Propionibacteriaceae</taxon>
        <taxon>Luteococcus</taxon>
    </lineage>
</organism>
<dbReference type="EMBL" id="JBHSUA010000009">
    <property type="protein sequence ID" value="MFC6396351.1"/>
    <property type="molecule type" value="Genomic_DNA"/>
</dbReference>
<dbReference type="GO" id="GO:0016301">
    <property type="term" value="F:kinase activity"/>
    <property type="evidence" value="ECO:0007669"/>
    <property type="project" value="UniProtKB-KW"/>
</dbReference>
<dbReference type="RefSeq" id="WP_386769116.1">
    <property type="nucleotide sequence ID" value="NZ_JBHSUA010000009.1"/>
</dbReference>
<feature type="domain" description="Carbohydrate kinase PfkB" evidence="3">
    <location>
        <begin position="4"/>
        <end position="279"/>
    </location>
</feature>
<evidence type="ECO:0000259" key="3">
    <source>
        <dbReference type="Pfam" id="PF00294"/>
    </source>
</evidence>